<feature type="compositionally biased region" description="Polar residues" evidence="1">
    <location>
        <begin position="64"/>
        <end position="73"/>
    </location>
</feature>
<protein>
    <submittedName>
        <fullName evidence="2">Uncharacterized protein</fullName>
    </submittedName>
</protein>
<dbReference type="Proteomes" id="UP001419268">
    <property type="component" value="Unassembled WGS sequence"/>
</dbReference>
<evidence type="ECO:0000313" key="3">
    <source>
        <dbReference type="Proteomes" id="UP001419268"/>
    </source>
</evidence>
<gene>
    <name evidence="2" type="ORF">Scep_004363</name>
</gene>
<comment type="caution">
    <text evidence="2">The sequence shown here is derived from an EMBL/GenBank/DDBJ whole genome shotgun (WGS) entry which is preliminary data.</text>
</comment>
<dbReference type="AlphaFoldDB" id="A0AAP0KTY9"/>
<sequence length="90" mass="9627">MEKVEKSTTRTPSSFEMADARAKTAKEAQSTADNAHFVGHEVFLEEVLADEVLVEETRSVTEPRPTQESVVGDSNSIELSLSSNSGGEGG</sequence>
<feature type="region of interest" description="Disordered" evidence="1">
    <location>
        <begin position="56"/>
        <end position="90"/>
    </location>
</feature>
<name>A0AAP0KTY9_9MAGN</name>
<organism evidence="2 3">
    <name type="scientific">Stephania cephalantha</name>
    <dbReference type="NCBI Taxonomy" id="152367"/>
    <lineage>
        <taxon>Eukaryota</taxon>
        <taxon>Viridiplantae</taxon>
        <taxon>Streptophyta</taxon>
        <taxon>Embryophyta</taxon>
        <taxon>Tracheophyta</taxon>
        <taxon>Spermatophyta</taxon>
        <taxon>Magnoliopsida</taxon>
        <taxon>Ranunculales</taxon>
        <taxon>Menispermaceae</taxon>
        <taxon>Menispermoideae</taxon>
        <taxon>Cissampelideae</taxon>
        <taxon>Stephania</taxon>
    </lineage>
</organism>
<proteinExistence type="predicted"/>
<accession>A0AAP0KTY9</accession>
<evidence type="ECO:0000313" key="2">
    <source>
        <dbReference type="EMBL" id="KAK9157789.1"/>
    </source>
</evidence>
<feature type="region of interest" description="Disordered" evidence="1">
    <location>
        <begin position="1"/>
        <end position="32"/>
    </location>
</feature>
<dbReference type="EMBL" id="JBBNAG010000002">
    <property type="protein sequence ID" value="KAK9157789.1"/>
    <property type="molecule type" value="Genomic_DNA"/>
</dbReference>
<evidence type="ECO:0000256" key="1">
    <source>
        <dbReference type="SAM" id="MobiDB-lite"/>
    </source>
</evidence>
<reference evidence="2 3" key="1">
    <citation type="submission" date="2024-01" db="EMBL/GenBank/DDBJ databases">
        <title>Genome assemblies of Stephania.</title>
        <authorList>
            <person name="Yang L."/>
        </authorList>
    </citation>
    <scope>NUCLEOTIDE SEQUENCE [LARGE SCALE GENOMIC DNA]</scope>
    <source>
        <strain evidence="2">JXDWG</strain>
        <tissue evidence="2">Leaf</tissue>
    </source>
</reference>
<keyword evidence="3" id="KW-1185">Reference proteome</keyword>
<feature type="compositionally biased region" description="Low complexity" evidence="1">
    <location>
        <begin position="74"/>
        <end position="90"/>
    </location>
</feature>